<evidence type="ECO:0000256" key="4">
    <source>
        <dbReference type="ARBA" id="ARBA00022729"/>
    </source>
</evidence>
<dbReference type="Proteomes" id="UP000006643">
    <property type="component" value="Unassembled WGS sequence"/>
</dbReference>
<organism evidence="6 7">
    <name type="scientific">Phytophthora infestans (strain T30-4)</name>
    <name type="common">Potato late blight agent</name>
    <dbReference type="NCBI Taxonomy" id="403677"/>
    <lineage>
        <taxon>Eukaryota</taxon>
        <taxon>Sar</taxon>
        <taxon>Stramenopiles</taxon>
        <taxon>Oomycota</taxon>
        <taxon>Peronosporomycetes</taxon>
        <taxon>Peronosporales</taxon>
        <taxon>Peronosporaceae</taxon>
        <taxon>Phytophthora</taxon>
    </lineage>
</organism>
<feature type="chain" id="PRO_5044967736" description="RxLR effector protein" evidence="5">
    <location>
        <begin position="24"/>
        <end position="146"/>
    </location>
</feature>
<feature type="non-terminal residue" evidence="6">
    <location>
        <position position="146"/>
    </location>
</feature>
<evidence type="ECO:0000256" key="5">
    <source>
        <dbReference type="RuleBase" id="RU367124"/>
    </source>
</evidence>
<dbReference type="RefSeq" id="XP_002906103.1">
    <property type="nucleotide sequence ID" value="XM_002906057.1"/>
</dbReference>
<keyword evidence="7" id="KW-1185">Reference proteome</keyword>
<dbReference type="InterPro" id="IPR031825">
    <property type="entry name" value="RXLR"/>
</dbReference>
<comment type="subcellular location">
    <subcellularLocation>
        <location evidence="1 5">Secreted</location>
    </subcellularLocation>
</comment>
<feature type="signal peptide" evidence="5">
    <location>
        <begin position="1"/>
        <end position="23"/>
    </location>
</feature>
<keyword evidence="4 5" id="KW-0732">Signal</keyword>
<evidence type="ECO:0000256" key="3">
    <source>
        <dbReference type="ARBA" id="ARBA00022525"/>
    </source>
</evidence>
<evidence type="ECO:0000313" key="7">
    <source>
        <dbReference type="Proteomes" id="UP000006643"/>
    </source>
</evidence>
<comment type="function">
    <text evidence="5">Effector that suppresses plant defense responses during pathogen infection.</text>
</comment>
<dbReference type="VEuPathDB" id="FungiDB:PITG_22712"/>
<proteinExistence type="inferred from homology"/>
<evidence type="ECO:0000256" key="2">
    <source>
        <dbReference type="ARBA" id="ARBA00010400"/>
    </source>
</evidence>
<accession>D0MZ41</accession>
<dbReference type="InParanoid" id="D0MZ41"/>
<comment type="domain">
    <text evidence="5">The RxLR-dEER motif acts to carry the protein into the host cell cytoplasm through binding to cell surface phosphatidylinositol-3-phosphate.</text>
</comment>
<dbReference type="EMBL" id="DS028121">
    <property type="protein sequence ID" value="EEY65504.1"/>
    <property type="molecule type" value="Genomic_DNA"/>
</dbReference>
<name>D0MZ41_PHYIT</name>
<sequence>MLNKCLHYVVVAALVLASDPISAESNQAELLLRTGHDFWAPGEVSTEASRKRLLRAFHEGEDELASQLAENEERVKIPDLNKVANELKAGKEKQKMLAVALTKTKVKPNGQTLNRVTKKIQEKPPAPPAKMDNVEAQLFARIFRNN</sequence>
<dbReference type="HOGENOM" id="CLU_1782379_0_0_1"/>
<dbReference type="AlphaFoldDB" id="D0MZ41"/>
<dbReference type="Pfam" id="PF16810">
    <property type="entry name" value="RXLR"/>
    <property type="match status" value="1"/>
</dbReference>
<keyword evidence="3 5" id="KW-0964">Secreted</keyword>
<comment type="similarity">
    <text evidence="2 5">Belongs to the RxLR effector family.</text>
</comment>
<reference evidence="7" key="1">
    <citation type="journal article" date="2009" name="Nature">
        <title>Genome sequence and analysis of the Irish potato famine pathogen Phytophthora infestans.</title>
        <authorList>
            <consortium name="The Broad Institute Genome Sequencing Platform"/>
            <person name="Haas B.J."/>
            <person name="Kamoun S."/>
            <person name="Zody M.C."/>
            <person name="Jiang R.H."/>
            <person name="Handsaker R.E."/>
            <person name="Cano L.M."/>
            <person name="Grabherr M."/>
            <person name="Kodira C.D."/>
            <person name="Raffaele S."/>
            <person name="Torto-Alalibo T."/>
            <person name="Bozkurt T.O."/>
            <person name="Ah-Fong A.M."/>
            <person name="Alvarado L."/>
            <person name="Anderson V.L."/>
            <person name="Armstrong M.R."/>
            <person name="Avrova A."/>
            <person name="Baxter L."/>
            <person name="Beynon J."/>
            <person name="Boevink P.C."/>
            <person name="Bollmann S.R."/>
            <person name="Bos J.I."/>
            <person name="Bulone V."/>
            <person name="Cai G."/>
            <person name="Cakir C."/>
            <person name="Carrington J.C."/>
            <person name="Chawner M."/>
            <person name="Conti L."/>
            <person name="Costanzo S."/>
            <person name="Ewan R."/>
            <person name="Fahlgren N."/>
            <person name="Fischbach M.A."/>
            <person name="Fugelstad J."/>
            <person name="Gilroy E.M."/>
            <person name="Gnerre S."/>
            <person name="Green P.J."/>
            <person name="Grenville-Briggs L.J."/>
            <person name="Griffith J."/>
            <person name="Grunwald N.J."/>
            <person name="Horn K."/>
            <person name="Horner N.R."/>
            <person name="Hu C.H."/>
            <person name="Huitema E."/>
            <person name="Jeong D.H."/>
            <person name="Jones A.M."/>
            <person name="Jones J.D."/>
            <person name="Jones R.W."/>
            <person name="Karlsson E.K."/>
            <person name="Kunjeti S.G."/>
            <person name="Lamour K."/>
            <person name="Liu Z."/>
            <person name="Ma L."/>
            <person name="Maclean D."/>
            <person name="Chibucos M.C."/>
            <person name="McDonald H."/>
            <person name="McWalters J."/>
            <person name="Meijer H.J."/>
            <person name="Morgan W."/>
            <person name="Morris P.F."/>
            <person name="Munro C.A."/>
            <person name="O'Neill K."/>
            <person name="Ospina-Giraldo M."/>
            <person name="Pinzon A."/>
            <person name="Pritchard L."/>
            <person name="Ramsahoye B."/>
            <person name="Ren Q."/>
            <person name="Restrepo S."/>
            <person name="Roy S."/>
            <person name="Sadanandom A."/>
            <person name="Savidor A."/>
            <person name="Schornack S."/>
            <person name="Schwartz D.C."/>
            <person name="Schumann U.D."/>
            <person name="Schwessinger B."/>
            <person name="Seyer L."/>
            <person name="Sharpe T."/>
            <person name="Silvar C."/>
            <person name="Song J."/>
            <person name="Studholme D.J."/>
            <person name="Sykes S."/>
            <person name="Thines M."/>
            <person name="van de Vondervoort P.J."/>
            <person name="Phuntumart V."/>
            <person name="Wawra S."/>
            <person name="Weide R."/>
            <person name="Win J."/>
            <person name="Young C."/>
            <person name="Zhou S."/>
            <person name="Fry W."/>
            <person name="Meyers B.C."/>
            <person name="van West P."/>
            <person name="Ristaino J."/>
            <person name="Govers F."/>
            <person name="Birch P.R."/>
            <person name="Whisson S.C."/>
            <person name="Judelson H.S."/>
            <person name="Nusbaum C."/>
        </authorList>
    </citation>
    <scope>NUCLEOTIDE SEQUENCE [LARGE SCALE GENOMIC DNA]</scope>
    <source>
        <strain evidence="7">T30-4</strain>
    </source>
</reference>
<gene>
    <name evidence="6" type="ORF">PITG_22712</name>
</gene>
<evidence type="ECO:0000256" key="1">
    <source>
        <dbReference type="ARBA" id="ARBA00004613"/>
    </source>
</evidence>
<evidence type="ECO:0000313" key="6">
    <source>
        <dbReference type="EMBL" id="EEY65504.1"/>
    </source>
</evidence>
<protein>
    <recommendedName>
        <fullName evidence="5">RxLR effector protein</fullName>
    </recommendedName>
</protein>
<dbReference type="GeneID" id="9478605"/>
<dbReference type="KEGG" id="pif:PITG_22712"/>